<dbReference type="NCBIfam" id="TIGR00027">
    <property type="entry name" value="mthyl_TIGR00027"/>
    <property type="match status" value="1"/>
</dbReference>
<keyword evidence="3" id="KW-0949">S-adenosyl-L-methionine</keyword>
<dbReference type="EMBL" id="JAHOPB010000001">
    <property type="protein sequence ID" value="MBU8873470.1"/>
    <property type="molecule type" value="Genomic_DNA"/>
</dbReference>
<dbReference type="PANTHER" id="PTHR43619">
    <property type="entry name" value="S-ADENOSYL-L-METHIONINE-DEPENDENT METHYLTRANSFERASE YKTD-RELATED"/>
    <property type="match status" value="1"/>
</dbReference>
<keyword evidence="1 3" id="KW-0489">Methyltransferase</keyword>
<evidence type="ECO:0000313" key="4">
    <source>
        <dbReference type="EMBL" id="MBU8873470.1"/>
    </source>
</evidence>
<dbReference type="EC" id="2.1.1.-" evidence="3"/>
<evidence type="ECO:0000256" key="3">
    <source>
        <dbReference type="RuleBase" id="RU362030"/>
    </source>
</evidence>
<organism evidence="4 5">
    <name type="scientific">Reyranella humidisoli</name>
    <dbReference type="NCBI Taxonomy" id="2849149"/>
    <lineage>
        <taxon>Bacteria</taxon>
        <taxon>Pseudomonadati</taxon>
        <taxon>Pseudomonadota</taxon>
        <taxon>Alphaproteobacteria</taxon>
        <taxon>Hyphomicrobiales</taxon>
        <taxon>Reyranellaceae</taxon>
        <taxon>Reyranella</taxon>
    </lineage>
</organism>
<evidence type="ECO:0000256" key="1">
    <source>
        <dbReference type="ARBA" id="ARBA00022603"/>
    </source>
</evidence>
<dbReference type="PANTHER" id="PTHR43619:SF2">
    <property type="entry name" value="S-ADENOSYL-L-METHIONINE-DEPENDENT METHYLTRANSFERASES SUPERFAMILY PROTEIN"/>
    <property type="match status" value="1"/>
</dbReference>
<gene>
    <name evidence="4" type="ORF">KQ910_06825</name>
</gene>
<sequence>MNERQPSRTALGAAGYRAAHQLLEGGKVFSDPFARTILGDGADAIIAGLSAGPAQQRMRIFMAMRSRFAEDCLGAAVSRGVRQAVVLGAGFDTFALRNPHSDVGLRVFEVDHPATQAWKRKRLSEVGLAIPASLIFAAIDFEHDDLGLGLRDAGFDPDRPAFFIWLGVVPYLGRTAIAATLRYIASIPESEVVFDYSEPLENYPPEQRTEIVALGAYTAEIGEPWLSHFDPDEIAQELRGYGFGDIEDLGMSQMAVRYLGAPPGASKSGPGGHMMRAARIP</sequence>
<accession>A0ABS6IHK1</accession>
<comment type="function">
    <text evidence="3">Exhibits S-adenosyl-L-methionine-dependent methyltransferase activity.</text>
</comment>
<dbReference type="InterPro" id="IPR007213">
    <property type="entry name" value="Ppm1/Ppm2/Tcmp"/>
</dbReference>
<evidence type="ECO:0000256" key="2">
    <source>
        <dbReference type="ARBA" id="ARBA00022679"/>
    </source>
</evidence>
<comment type="caution">
    <text evidence="4">The sequence shown here is derived from an EMBL/GenBank/DDBJ whole genome shotgun (WGS) entry which is preliminary data.</text>
</comment>
<dbReference type="RefSeq" id="WP_216957710.1">
    <property type="nucleotide sequence ID" value="NZ_JAHOPB010000001.1"/>
</dbReference>
<keyword evidence="2 4" id="KW-0808">Transferase</keyword>
<dbReference type="Proteomes" id="UP000727907">
    <property type="component" value="Unassembled WGS sequence"/>
</dbReference>
<reference evidence="4 5" key="1">
    <citation type="submission" date="2021-06" db="EMBL/GenBank/DDBJ databases">
        <authorList>
            <person name="Lee D.H."/>
        </authorList>
    </citation>
    <scope>NUCLEOTIDE SEQUENCE [LARGE SCALE GENOMIC DNA]</scope>
    <source>
        <strain evidence="4 5">MMS21-HV4-11</strain>
    </source>
</reference>
<keyword evidence="5" id="KW-1185">Reference proteome</keyword>
<name>A0ABS6IHK1_9HYPH</name>
<proteinExistence type="inferred from homology"/>
<dbReference type="GO" id="GO:0032259">
    <property type="term" value="P:methylation"/>
    <property type="evidence" value="ECO:0007669"/>
    <property type="project" value="UniProtKB-KW"/>
</dbReference>
<comment type="similarity">
    <text evidence="3">Belongs to the UPF0677 family.</text>
</comment>
<protein>
    <recommendedName>
        <fullName evidence="3">S-adenosyl-L-methionine-dependent methyltransferase</fullName>
        <ecNumber evidence="3">2.1.1.-</ecNumber>
    </recommendedName>
</protein>
<dbReference type="Pfam" id="PF04072">
    <property type="entry name" value="LCM"/>
    <property type="match status" value="1"/>
</dbReference>
<dbReference type="InterPro" id="IPR011610">
    <property type="entry name" value="SAM_mthyl_Trfase_ML2640-like"/>
</dbReference>
<evidence type="ECO:0000313" key="5">
    <source>
        <dbReference type="Proteomes" id="UP000727907"/>
    </source>
</evidence>
<dbReference type="GO" id="GO:0008168">
    <property type="term" value="F:methyltransferase activity"/>
    <property type="evidence" value="ECO:0007669"/>
    <property type="project" value="UniProtKB-KW"/>
</dbReference>